<evidence type="ECO:0000256" key="11">
    <source>
        <dbReference type="ARBA" id="ARBA00023288"/>
    </source>
</evidence>
<dbReference type="Pfam" id="PF00583">
    <property type="entry name" value="Acetyltransf_1"/>
    <property type="match status" value="1"/>
</dbReference>
<dbReference type="Proteomes" id="UP000677054">
    <property type="component" value="Unassembled WGS sequence"/>
</dbReference>
<evidence type="ECO:0000259" key="20">
    <source>
        <dbReference type="PROSITE" id="PS51186"/>
    </source>
</evidence>
<dbReference type="GO" id="GO:0003723">
    <property type="term" value="F:RNA binding"/>
    <property type="evidence" value="ECO:0007669"/>
    <property type="project" value="UniProtKB-UniRule"/>
</dbReference>
<comment type="catalytic activity">
    <reaction evidence="14">
        <text>N-terminal L-seryl-[histone H4] + acetyl-CoA = N-terminal N(alpha)-acetyl-L-seryl-[histone H4] + CoA + H(+)</text>
        <dbReference type="Rhea" id="RHEA:50596"/>
        <dbReference type="Rhea" id="RHEA-COMP:12740"/>
        <dbReference type="Rhea" id="RHEA-COMP:12743"/>
        <dbReference type="ChEBI" id="CHEBI:15378"/>
        <dbReference type="ChEBI" id="CHEBI:57287"/>
        <dbReference type="ChEBI" id="CHEBI:57288"/>
        <dbReference type="ChEBI" id="CHEBI:64738"/>
        <dbReference type="ChEBI" id="CHEBI:83690"/>
        <dbReference type="EC" id="2.3.1.257"/>
    </reaction>
</comment>
<evidence type="ECO:0000313" key="22">
    <source>
        <dbReference type="Proteomes" id="UP000677054"/>
    </source>
</evidence>
<evidence type="ECO:0000256" key="10">
    <source>
        <dbReference type="ARBA" id="ARBA00023242"/>
    </source>
</evidence>
<dbReference type="SUPFAM" id="SSF54928">
    <property type="entry name" value="RNA-binding domain, RBD"/>
    <property type="match status" value="1"/>
</dbReference>
<evidence type="ECO:0000256" key="15">
    <source>
        <dbReference type="ARBA" id="ARBA00079213"/>
    </source>
</evidence>
<evidence type="ECO:0000256" key="2">
    <source>
        <dbReference type="ARBA" id="ARBA00004496"/>
    </source>
</evidence>
<keyword evidence="10" id="KW-0539">Nucleus</keyword>
<dbReference type="FunFam" id="3.40.630.30:FF:000033">
    <property type="entry name" value="N-alpha-acetyltransferase 40 isoform X1"/>
    <property type="match status" value="1"/>
</dbReference>
<sequence>MTAPPTKIFVGRLPEHCKSQDLRVLFEQYGKVTECDVLNRYGFVHMSTEEEATAAIKGLNNAEFQGSRISVEQSTGKRGSGRGRGGGPMRGGMGRGRGGMPMRGMGPYDRHPPPMPMRNGFDGYYEDYYDRRGPPPMAREREMMMRDRPRPGYPDMYDRRPPPAMPERRPMPPPDAMRADAFGRPSDMYSRRSPPSFDPYDDPYGARGGARARYDVSLSGDVAIVDHPVHICVVTISSAGELKPCKHKMGGEKKNGMRKAKLKKLKWKMEKEQLNSYQERVNAANKKLDHLEQLKAFRKFDRNGISVNIECCKAENLDTRTRDWVFDLTARNMKHLYLKSAWGWSDREKREELMDDSAWYLLARGEGDALVAFSHFRFDLDSDLPVLYCYELQIEESYQRKGLGRHMMAILELAAFNSQMVKVVLTVFKHNPEAKAFYQSINFSVDQTSPEDDYEETFDYEILSKSNRLLSQCQCHC</sequence>
<evidence type="ECO:0000256" key="9">
    <source>
        <dbReference type="ARBA" id="ARBA00022884"/>
    </source>
</evidence>
<dbReference type="Gene3D" id="3.30.70.330">
    <property type="match status" value="1"/>
</dbReference>
<evidence type="ECO:0000256" key="8">
    <source>
        <dbReference type="ARBA" id="ARBA00022707"/>
    </source>
</evidence>
<feature type="region of interest" description="Disordered" evidence="18">
    <location>
        <begin position="147"/>
        <end position="200"/>
    </location>
</feature>
<dbReference type="GO" id="GO:0005634">
    <property type="term" value="C:nucleus"/>
    <property type="evidence" value="ECO:0007669"/>
    <property type="project" value="UniProtKB-SubCell"/>
</dbReference>
<dbReference type="PROSITE" id="PS50102">
    <property type="entry name" value="RRM"/>
    <property type="match status" value="1"/>
</dbReference>
<dbReference type="InterPro" id="IPR012677">
    <property type="entry name" value="Nucleotide-bd_a/b_plait_sf"/>
</dbReference>
<evidence type="ECO:0000256" key="3">
    <source>
        <dbReference type="ARBA" id="ARBA00008870"/>
    </source>
</evidence>
<proteinExistence type="inferred from homology"/>
<dbReference type="SMART" id="SM00360">
    <property type="entry name" value="RRM"/>
    <property type="match status" value="1"/>
</dbReference>
<evidence type="ECO:0000256" key="18">
    <source>
        <dbReference type="SAM" id="MobiDB-lite"/>
    </source>
</evidence>
<dbReference type="CDD" id="cd04301">
    <property type="entry name" value="NAT_SF"/>
    <property type="match status" value="1"/>
</dbReference>
<evidence type="ECO:0000256" key="12">
    <source>
        <dbReference type="ARBA" id="ARBA00023315"/>
    </source>
</evidence>
<reference evidence="21" key="1">
    <citation type="submission" date="2020-11" db="EMBL/GenBank/DDBJ databases">
        <authorList>
            <person name="Tran Van P."/>
        </authorList>
    </citation>
    <scope>NUCLEOTIDE SEQUENCE</scope>
</reference>
<keyword evidence="7" id="KW-0808">Transferase</keyword>
<evidence type="ECO:0000256" key="16">
    <source>
        <dbReference type="ARBA" id="ARBA00082154"/>
    </source>
</evidence>
<dbReference type="GO" id="GO:1990189">
    <property type="term" value="F:protein N-terminal-serine acetyltransferase activity"/>
    <property type="evidence" value="ECO:0007669"/>
    <property type="project" value="UniProtKB-EC"/>
</dbReference>
<organism evidence="21">
    <name type="scientific">Darwinula stevensoni</name>
    <dbReference type="NCBI Taxonomy" id="69355"/>
    <lineage>
        <taxon>Eukaryota</taxon>
        <taxon>Metazoa</taxon>
        <taxon>Ecdysozoa</taxon>
        <taxon>Arthropoda</taxon>
        <taxon>Crustacea</taxon>
        <taxon>Oligostraca</taxon>
        <taxon>Ostracoda</taxon>
        <taxon>Podocopa</taxon>
        <taxon>Podocopida</taxon>
        <taxon>Darwinulocopina</taxon>
        <taxon>Darwinuloidea</taxon>
        <taxon>Darwinulidae</taxon>
        <taxon>Darwinula</taxon>
    </lineage>
</organism>
<dbReference type="GO" id="GO:0043998">
    <property type="term" value="F:histone H2A acetyltransferase activity"/>
    <property type="evidence" value="ECO:0007669"/>
    <property type="project" value="InterPro"/>
</dbReference>
<comment type="similarity">
    <text evidence="3">Belongs to the acetyltransferase family. NAA40 subfamily.</text>
</comment>
<keyword evidence="9 17" id="KW-0694">RNA-binding</keyword>
<feature type="domain" description="RRM" evidence="19">
    <location>
        <begin position="6"/>
        <end position="76"/>
    </location>
</feature>
<keyword evidence="12" id="KW-0012">Acyltransferase</keyword>
<comment type="subcellular location">
    <subcellularLocation>
        <location evidence="2">Cytoplasm</location>
    </subcellularLocation>
    <subcellularLocation>
        <location evidence="1">Nucleus</location>
    </subcellularLocation>
</comment>
<dbReference type="EMBL" id="LR903731">
    <property type="protein sequence ID" value="CAD7252229.1"/>
    <property type="molecule type" value="Genomic_DNA"/>
</dbReference>
<feature type="region of interest" description="Disordered" evidence="18">
    <location>
        <begin position="70"/>
        <end position="115"/>
    </location>
</feature>
<gene>
    <name evidence="21" type="ORF">DSTB1V02_LOCUS11987</name>
</gene>
<dbReference type="EC" id="2.3.1.257" evidence="4"/>
<feature type="domain" description="N-acetyltransferase" evidence="20">
    <location>
        <begin position="317"/>
        <end position="461"/>
    </location>
</feature>
<dbReference type="InterPro" id="IPR000504">
    <property type="entry name" value="RRM_dom"/>
</dbReference>
<evidence type="ECO:0000256" key="4">
    <source>
        <dbReference type="ARBA" id="ARBA00012950"/>
    </source>
</evidence>
<evidence type="ECO:0000313" key="21">
    <source>
        <dbReference type="EMBL" id="CAD7252229.1"/>
    </source>
</evidence>
<dbReference type="CDD" id="cd12343">
    <property type="entry name" value="RRM1_2_CoAA_like"/>
    <property type="match status" value="1"/>
</dbReference>
<comment type="catalytic activity">
    <reaction evidence="13">
        <text>N-terminal L-seryl-[histone H2A] + acetyl-CoA = N-terminal N(alpha)-acetyl-L-seryl-[histone H2A] + CoA + H(+)</text>
        <dbReference type="Rhea" id="RHEA:50600"/>
        <dbReference type="Rhea" id="RHEA-COMP:12742"/>
        <dbReference type="Rhea" id="RHEA-COMP:12744"/>
        <dbReference type="ChEBI" id="CHEBI:15378"/>
        <dbReference type="ChEBI" id="CHEBI:57287"/>
        <dbReference type="ChEBI" id="CHEBI:57288"/>
        <dbReference type="ChEBI" id="CHEBI:64738"/>
        <dbReference type="ChEBI" id="CHEBI:83690"/>
        <dbReference type="EC" id="2.3.1.257"/>
    </reaction>
</comment>
<evidence type="ECO:0000256" key="17">
    <source>
        <dbReference type="PROSITE-ProRule" id="PRU00176"/>
    </source>
</evidence>
<evidence type="ECO:0000256" key="6">
    <source>
        <dbReference type="ARBA" id="ARBA00022490"/>
    </source>
</evidence>
<feature type="compositionally biased region" description="Gly residues" evidence="18">
    <location>
        <begin position="82"/>
        <end position="101"/>
    </location>
</feature>
<dbReference type="PANTHER" id="PTHR20531">
    <property type="entry name" value="N-ALPHA-ACETYLTRANSFERASE 40"/>
    <property type="match status" value="1"/>
</dbReference>
<protein>
    <recommendedName>
        <fullName evidence="5">N-alpha-acetyltransferase 40</fullName>
        <ecNumber evidence="4">2.3.1.257</ecNumber>
    </recommendedName>
    <alternativeName>
        <fullName evidence="15">N-acetyltransferase 11</fullName>
    </alternativeName>
    <alternativeName>
        <fullName evidence="16">N-alpha-acetyltransferase D</fullName>
    </alternativeName>
</protein>
<dbReference type="OrthoDB" id="424551at2759"/>
<name>A0A7R9FRP5_9CRUS</name>
<feature type="compositionally biased region" description="Basic and acidic residues" evidence="18">
    <location>
        <begin position="147"/>
        <end position="170"/>
    </location>
</feature>
<dbReference type="Gene3D" id="3.40.630.30">
    <property type="match status" value="1"/>
</dbReference>
<evidence type="ECO:0000259" key="19">
    <source>
        <dbReference type="PROSITE" id="PS50102"/>
    </source>
</evidence>
<evidence type="ECO:0000256" key="1">
    <source>
        <dbReference type="ARBA" id="ARBA00004123"/>
    </source>
</evidence>
<evidence type="ECO:0000256" key="14">
    <source>
        <dbReference type="ARBA" id="ARBA00049524"/>
    </source>
</evidence>
<accession>A0A7R9FRP5</accession>
<keyword evidence="22" id="KW-1185">Reference proteome</keyword>
<dbReference type="InterPro" id="IPR000182">
    <property type="entry name" value="GNAT_dom"/>
</dbReference>
<keyword evidence="6" id="KW-0963">Cytoplasm</keyword>
<dbReference type="PANTHER" id="PTHR20531:SF1">
    <property type="entry name" value="N-ALPHA-ACETYLTRANSFERASE 40"/>
    <property type="match status" value="1"/>
</dbReference>
<dbReference type="PROSITE" id="PS51186">
    <property type="entry name" value="GNAT"/>
    <property type="match status" value="1"/>
</dbReference>
<dbReference type="EMBL" id="CAJPEV010004214">
    <property type="protein sequence ID" value="CAG0901414.1"/>
    <property type="molecule type" value="Genomic_DNA"/>
</dbReference>
<keyword evidence="8" id="KW-0519">Myristate</keyword>
<keyword evidence="11" id="KW-0449">Lipoprotein</keyword>
<dbReference type="InterPro" id="IPR016181">
    <property type="entry name" value="Acyl_CoA_acyltransferase"/>
</dbReference>
<evidence type="ECO:0000256" key="7">
    <source>
        <dbReference type="ARBA" id="ARBA00022679"/>
    </source>
</evidence>
<dbReference type="Pfam" id="PF00076">
    <property type="entry name" value="RRM_1"/>
    <property type="match status" value="1"/>
</dbReference>
<dbReference type="GO" id="GO:0005737">
    <property type="term" value="C:cytoplasm"/>
    <property type="evidence" value="ECO:0007669"/>
    <property type="project" value="UniProtKB-SubCell"/>
</dbReference>
<evidence type="ECO:0000256" key="5">
    <source>
        <dbReference type="ARBA" id="ARBA00015043"/>
    </source>
</evidence>
<dbReference type="SUPFAM" id="SSF55729">
    <property type="entry name" value="Acyl-CoA N-acyltransferases (Nat)"/>
    <property type="match status" value="1"/>
</dbReference>
<dbReference type="InterPro" id="IPR035979">
    <property type="entry name" value="RBD_domain_sf"/>
</dbReference>
<dbReference type="AlphaFoldDB" id="A0A7R9FRP5"/>
<dbReference type="InterPro" id="IPR039949">
    <property type="entry name" value="NAA40"/>
</dbReference>
<dbReference type="GO" id="GO:0010485">
    <property type="term" value="F:histone H4 acetyltransferase activity"/>
    <property type="evidence" value="ECO:0007669"/>
    <property type="project" value="InterPro"/>
</dbReference>
<evidence type="ECO:0000256" key="13">
    <source>
        <dbReference type="ARBA" id="ARBA00047821"/>
    </source>
</evidence>